<dbReference type="PANTHER" id="PTHR12161:SF5">
    <property type="entry name" value="IST1 HOMOLOG"/>
    <property type="match status" value="1"/>
</dbReference>
<feature type="compositionally biased region" description="Polar residues" evidence="2">
    <location>
        <begin position="212"/>
        <end position="237"/>
    </location>
</feature>
<sequence length="250" mass="27807">MQKASGRLKIDLRLATKRLQLAQQKKRALNNQACREIALLLENNKLSSAEIKVEKIIQQDFFIEGLEILELFCEKLQVVSGMFDHGKPTDPTSMEAVATIIYAASRANIKELLSMKEIFTTFYGKEFVLSSLNDTNNLVDQKLKSRITIQRADPNLVKEYLKGIAQSYNLSNNLFPDESDDNNGGNVADLAESAINNKAPEKVAEPEISLPNVPTTFGKPTQNNGSSGNKSGEQKSINELMARFEALKKK</sequence>
<proteinExistence type="inferred from homology"/>
<dbReference type="Gene3D" id="1.20.1260.60">
    <property type="entry name" value="Vacuolar protein sorting-associated protein Ist1"/>
    <property type="match status" value="1"/>
</dbReference>
<reference evidence="3 4" key="1">
    <citation type="journal article" date="2018" name="MBio">
        <title>Comparative Genomics Reveals the Core Gene Toolbox for the Fungus-Insect Symbiosis.</title>
        <authorList>
            <person name="Wang Y."/>
            <person name="Stata M."/>
            <person name="Wang W."/>
            <person name="Stajich J.E."/>
            <person name="White M.M."/>
            <person name="Moncalvo J.M."/>
        </authorList>
    </citation>
    <scope>NUCLEOTIDE SEQUENCE [LARGE SCALE GENOMIC DNA]</scope>
    <source>
        <strain evidence="3 4">AUS-77-4</strain>
    </source>
</reference>
<organism evidence="3 4">
    <name type="scientific">Furculomyces boomerangus</name>
    <dbReference type="NCBI Taxonomy" id="61424"/>
    <lineage>
        <taxon>Eukaryota</taxon>
        <taxon>Fungi</taxon>
        <taxon>Fungi incertae sedis</taxon>
        <taxon>Zoopagomycota</taxon>
        <taxon>Kickxellomycotina</taxon>
        <taxon>Harpellomycetes</taxon>
        <taxon>Harpellales</taxon>
        <taxon>Harpellaceae</taxon>
        <taxon>Furculomyces</taxon>
    </lineage>
</organism>
<comment type="similarity">
    <text evidence="1">Belongs to the IST1 family.</text>
</comment>
<dbReference type="OrthoDB" id="29853at2759"/>
<evidence type="ECO:0000313" key="4">
    <source>
        <dbReference type="Proteomes" id="UP000245699"/>
    </source>
</evidence>
<evidence type="ECO:0000313" key="3">
    <source>
        <dbReference type="EMBL" id="PVU99223.1"/>
    </source>
</evidence>
<feature type="region of interest" description="Disordered" evidence="2">
    <location>
        <begin position="200"/>
        <end position="238"/>
    </location>
</feature>
<gene>
    <name evidence="3" type="ORF">BB559_000896</name>
</gene>
<dbReference type="Pfam" id="PF03398">
    <property type="entry name" value="Ist1"/>
    <property type="match status" value="1"/>
</dbReference>
<dbReference type="PANTHER" id="PTHR12161">
    <property type="entry name" value="IST1 FAMILY MEMBER"/>
    <property type="match status" value="1"/>
</dbReference>
<keyword evidence="4" id="KW-1185">Reference proteome</keyword>
<comment type="caution">
    <text evidence="3">The sequence shown here is derived from an EMBL/GenBank/DDBJ whole genome shotgun (WGS) entry which is preliminary data.</text>
</comment>
<dbReference type="GO" id="GO:0015031">
    <property type="term" value="P:protein transport"/>
    <property type="evidence" value="ECO:0007669"/>
    <property type="project" value="InterPro"/>
</dbReference>
<protein>
    <recommendedName>
        <fullName evidence="5">IST1-like protein</fullName>
    </recommendedName>
</protein>
<dbReference type="AlphaFoldDB" id="A0A2T9Z3Q7"/>
<dbReference type="InterPro" id="IPR005061">
    <property type="entry name" value="Ist1"/>
</dbReference>
<dbReference type="Proteomes" id="UP000245699">
    <property type="component" value="Unassembled WGS sequence"/>
</dbReference>
<evidence type="ECO:0008006" key="5">
    <source>
        <dbReference type="Google" id="ProtNLM"/>
    </source>
</evidence>
<dbReference type="STRING" id="61424.A0A2T9Z3Q7"/>
<dbReference type="EMBL" id="MBFT01000048">
    <property type="protein sequence ID" value="PVU99223.1"/>
    <property type="molecule type" value="Genomic_DNA"/>
</dbReference>
<evidence type="ECO:0000256" key="2">
    <source>
        <dbReference type="SAM" id="MobiDB-lite"/>
    </source>
</evidence>
<accession>A0A2T9Z3Q7</accession>
<dbReference type="InterPro" id="IPR042277">
    <property type="entry name" value="IST1-like"/>
</dbReference>
<name>A0A2T9Z3Q7_9FUNG</name>
<evidence type="ECO:0000256" key="1">
    <source>
        <dbReference type="ARBA" id="ARBA00005536"/>
    </source>
</evidence>